<name>A0A4C1X3M9_EUMVA</name>
<evidence type="ECO:0000256" key="1">
    <source>
        <dbReference type="SAM" id="MobiDB-lite"/>
    </source>
</evidence>
<evidence type="ECO:0000313" key="2">
    <source>
        <dbReference type="EMBL" id="GBP56979.1"/>
    </source>
</evidence>
<organism evidence="2 3">
    <name type="scientific">Eumeta variegata</name>
    <name type="common">Bagworm moth</name>
    <name type="synonym">Eumeta japonica</name>
    <dbReference type="NCBI Taxonomy" id="151549"/>
    <lineage>
        <taxon>Eukaryota</taxon>
        <taxon>Metazoa</taxon>
        <taxon>Ecdysozoa</taxon>
        <taxon>Arthropoda</taxon>
        <taxon>Hexapoda</taxon>
        <taxon>Insecta</taxon>
        <taxon>Pterygota</taxon>
        <taxon>Neoptera</taxon>
        <taxon>Endopterygota</taxon>
        <taxon>Lepidoptera</taxon>
        <taxon>Glossata</taxon>
        <taxon>Ditrysia</taxon>
        <taxon>Tineoidea</taxon>
        <taxon>Psychidae</taxon>
        <taxon>Oiketicinae</taxon>
        <taxon>Eumeta</taxon>
    </lineage>
</organism>
<protein>
    <submittedName>
        <fullName evidence="2">Uncharacterized protein</fullName>
    </submittedName>
</protein>
<evidence type="ECO:0000313" key="3">
    <source>
        <dbReference type="Proteomes" id="UP000299102"/>
    </source>
</evidence>
<dbReference type="EMBL" id="BGZK01000705">
    <property type="protein sequence ID" value="GBP56979.1"/>
    <property type="molecule type" value="Genomic_DNA"/>
</dbReference>
<gene>
    <name evidence="2" type="ORF">EVAR_79115_1</name>
</gene>
<sequence length="118" mass="12922">MRSTSKNGEKLGVESGFKPSVEQEFKVKKNPDFSSAGPEASPQLLIMRRHSALLGASLMTLLATFNILPLDISTCKRAGESTSESRWSPPLMETQRNCRRANATQLNDAGLSEKNRIG</sequence>
<feature type="region of interest" description="Disordered" evidence="1">
    <location>
        <begin position="1"/>
        <end position="23"/>
    </location>
</feature>
<reference evidence="2 3" key="1">
    <citation type="journal article" date="2019" name="Commun. Biol.">
        <title>The bagworm genome reveals a unique fibroin gene that provides high tensile strength.</title>
        <authorList>
            <person name="Kono N."/>
            <person name="Nakamura H."/>
            <person name="Ohtoshi R."/>
            <person name="Tomita M."/>
            <person name="Numata K."/>
            <person name="Arakawa K."/>
        </authorList>
    </citation>
    <scope>NUCLEOTIDE SEQUENCE [LARGE SCALE GENOMIC DNA]</scope>
</reference>
<dbReference type="Proteomes" id="UP000299102">
    <property type="component" value="Unassembled WGS sequence"/>
</dbReference>
<proteinExistence type="predicted"/>
<dbReference type="AlphaFoldDB" id="A0A4C1X3M9"/>
<keyword evidence="3" id="KW-1185">Reference proteome</keyword>
<comment type="caution">
    <text evidence="2">The sequence shown here is derived from an EMBL/GenBank/DDBJ whole genome shotgun (WGS) entry which is preliminary data.</text>
</comment>
<feature type="region of interest" description="Disordered" evidence="1">
    <location>
        <begin position="78"/>
        <end position="118"/>
    </location>
</feature>
<accession>A0A4C1X3M9</accession>